<dbReference type="KEGG" id="knv:Pan216_47130"/>
<reference evidence="10 11" key="1">
    <citation type="submission" date="2019-02" db="EMBL/GenBank/DDBJ databases">
        <title>Deep-cultivation of Planctomycetes and their phenomic and genomic characterization uncovers novel biology.</title>
        <authorList>
            <person name="Wiegand S."/>
            <person name="Jogler M."/>
            <person name="Boedeker C."/>
            <person name="Pinto D."/>
            <person name="Vollmers J."/>
            <person name="Rivas-Marin E."/>
            <person name="Kohn T."/>
            <person name="Peeters S.H."/>
            <person name="Heuer A."/>
            <person name="Rast P."/>
            <person name="Oberbeckmann S."/>
            <person name="Bunk B."/>
            <person name="Jeske O."/>
            <person name="Meyerdierks A."/>
            <person name="Storesund J.E."/>
            <person name="Kallscheuer N."/>
            <person name="Luecker S."/>
            <person name="Lage O.M."/>
            <person name="Pohl T."/>
            <person name="Merkel B.J."/>
            <person name="Hornburger P."/>
            <person name="Mueller R.-W."/>
            <person name="Bruemmer F."/>
            <person name="Labrenz M."/>
            <person name="Spormann A.M."/>
            <person name="Op den Camp H."/>
            <person name="Overmann J."/>
            <person name="Amann R."/>
            <person name="Jetten M.S.M."/>
            <person name="Mascher T."/>
            <person name="Medema M.H."/>
            <person name="Devos D.P."/>
            <person name="Kaster A.-K."/>
            <person name="Ovreas L."/>
            <person name="Rohde M."/>
            <person name="Galperin M.Y."/>
            <person name="Jogler C."/>
        </authorList>
    </citation>
    <scope>NUCLEOTIDE SEQUENCE [LARGE SCALE GENOMIC DNA]</scope>
    <source>
        <strain evidence="10 11">Pan216</strain>
    </source>
</reference>
<name>A0A518BA25_9BACT</name>
<organism evidence="10 11">
    <name type="scientific">Kolteria novifilia</name>
    <dbReference type="NCBI Taxonomy" id="2527975"/>
    <lineage>
        <taxon>Bacteria</taxon>
        <taxon>Pseudomonadati</taxon>
        <taxon>Planctomycetota</taxon>
        <taxon>Planctomycetia</taxon>
        <taxon>Kolteriales</taxon>
        <taxon>Kolteriaceae</taxon>
        <taxon>Kolteria</taxon>
    </lineage>
</organism>
<dbReference type="Gene3D" id="1.20.58.220">
    <property type="entry name" value="Phosphate transport system protein phou homolog 2, domain 2"/>
    <property type="match status" value="2"/>
</dbReference>
<evidence type="ECO:0000256" key="5">
    <source>
        <dbReference type="ARBA" id="ARBA00022490"/>
    </source>
</evidence>
<evidence type="ECO:0000259" key="9">
    <source>
        <dbReference type="Pfam" id="PF01895"/>
    </source>
</evidence>
<dbReference type="GO" id="GO:0030643">
    <property type="term" value="P:intracellular phosphate ion homeostasis"/>
    <property type="evidence" value="ECO:0007669"/>
    <property type="project" value="InterPro"/>
</dbReference>
<dbReference type="AlphaFoldDB" id="A0A518BA25"/>
<evidence type="ECO:0000256" key="7">
    <source>
        <dbReference type="ARBA" id="ARBA00056181"/>
    </source>
</evidence>
<dbReference type="PANTHER" id="PTHR42930">
    <property type="entry name" value="PHOSPHATE-SPECIFIC TRANSPORT SYSTEM ACCESSORY PROTEIN PHOU"/>
    <property type="match status" value="1"/>
</dbReference>
<dbReference type="NCBIfam" id="TIGR02135">
    <property type="entry name" value="phoU_full"/>
    <property type="match status" value="1"/>
</dbReference>
<comment type="function">
    <text evidence="7">Plays a role in the regulation of phosphate uptake.</text>
</comment>
<evidence type="ECO:0000256" key="8">
    <source>
        <dbReference type="ARBA" id="ARBA00069911"/>
    </source>
</evidence>
<sequence>MAIENRPEHAVELTGFLGEAKGTMGPMGKETSEVSRLFHAAIESLKKSLLAEAGVVEDNVLTAVKSLRERDARLAQRVIEDDTRVDQMEVDLEQECLEILALYQPVAADLRFVVTVLKINVDLERIADLAVNLAERAEYLATHEAISFPFNLPEMSRVASEMLKRAIDALVRMDADQARAVRALDDQVDAIHRNAFTKVQVSIREKPEVSDCLIQTLSVAHNIERIGDLASGIAEDVIYMVEGDIVRHQPPRPSSRRRRA</sequence>
<evidence type="ECO:0000313" key="11">
    <source>
        <dbReference type="Proteomes" id="UP000317093"/>
    </source>
</evidence>
<dbReference type="SUPFAM" id="SSF109755">
    <property type="entry name" value="PhoU-like"/>
    <property type="match status" value="1"/>
</dbReference>
<dbReference type="FunFam" id="1.20.58.220:FF:000004">
    <property type="entry name" value="Phosphate-specific transport system accessory protein PhoU"/>
    <property type="match status" value="1"/>
</dbReference>
<feature type="domain" description="PhoU" evidence="9">
    <location>
        <begin position="153"/>
        <end position="237"/>
    </location>
</feature>
<evidence type="ECO:0000313" key="10">
    <source>
        <dbReference type="EMBL" id="QDU63832.1"/>
    </source>
</evidence>
<proteinExistence type="inferred from homology"/>
<evidence type="ECO:0000256" key="6">
    <source>
        <dbReference type="ARBA" id="ARBA00022592"/>
    </source>
</evidence>
<evidence type="ECO:0000256" key="4">
    <source>
        <dbReference type="ARBA" id="ARBA00022448"/>
    </source>
</evidence>
<dbReference type="InterPro" id="IPR026022">
    <property type="entry name" value="PhoU_dom"/>
</dbReference>
<dbReference type="EMBL" id="CP036279">
    <property type="protein sequence ID" value="QDU63832.1"/>
    <property type="molecule type" value="Genomic_DNA"/>
</dbReference>
<evidence type="ECO:0000256" key="1">
    <source>
        <dbReference type="ARBA" id="ARBA00004496"/>
    </source>
</evidence>
<dbReference type="Pfam" id="PF01895">
    <property type="entry name" value="PhoU"/>
    <property type="match status" value="2"/>
</dbReference>
<dbReference type="GO" id="GO:0005737">
    <property type="term" value="C:cytoplasm"/>
    <property type="evidence" value="ECO:0007669"/>
    <property type="project" value="UniProtKB-SubCell"/>
</dbReference>
<evidence type="ECO:0000256" key="2">
    <source>
        <dbReference type="ARBA" id="ARBA00008107"/>
    </source>
</evidence>
<keyword evidence="5" id="KW-0963">Cytoplasm</keyword>
<comment type="subcellular location">
    <subcellularLocation>
        <location evidence="1">Cytoplasm</location>
    </subcellularLocation>
</comment>
<dbReference type="OrthoDB" id="9814256at2"/>
<dbReference type="InterPro" id="IPR028366">
    <property type="entry name" value="PhoU"/>
</dbReference>
<gene>
    <name evidence="10" type="ORF">Pan216_47130</name>
</gene>
<dbReference type="InterPro" id="IPR038078">
    <property type="entry name" value="PhoU-like_sf"/>
</dbReference>
<comment type="similarity">
    <text evidence="2">Belongs to the PhoU family.</text>
</comment>
<dbReference type="GO" id="GO:0045936">
    <property type="term" value="P:negative regulation of phosphate metabolic process"/>
    <property type="evidence" value="ECO:0007669"/>
    <property type="project" value="InterPro"/>
</dbReference>
<dbReference type="Proteomes" id="UP000317093">
    <property type="component" value="Chromosome"/>
</dbReference>
<keyword evidence="11" id="KW-1185">Reference proteome</keyword>
<keyword evidence="6" id="KW-0592">Phosphate transport</keyword>
<feature type="domain" description="PhoU" evidence="9">
    <location>
        <begin position="53"/>
        <end position="136"/>
    </location>
</feature>
<protein>
    <recommendedName>
        <fullName evidence="8">Phosphate-specific transport system accessory protein PhoU homolog</fullName>
    </recommendedName>
</protein>
<comment type="subunit">
    <text evidence="3">Homodimer.</text>
</comment>
<dbReference type="PIRSF" id="PIRSF003107">
    <property type="entry name" value="PhoU"/>
    <property type="match status" value="1"/>
</dbReference>
<keyword evidence="4" id="KW-0813">Transport</keyword>
<dbReference type="PANTHER" id="PTHR42930:SF3">
    <property type="entry name" value="PHOSPHATE-SPECIFIC TRANSPORT SYSTEM ACCESSORY PROTEIN PHOU"/>
    <property type="match status" value="1"/>
</dbReference>
<evidence type="ECO:0000256" key="3">
    <source>
        <dbReference type="ARBA" id="ARBA00011738"/>
    </source>
</evidence>
<dbReference type="GO" id="GO:0006817">
    <property type="term" value="P:phosphate ion transport"/>
    <property type="evidence" value="ECO:0007669"/>
    <property type="project" value="UniProtKB-KW"/>
</dbReference>
<accession>A0A518BA25</accession>